<protein>
    <submittedName>
        <fullName evidence="1">Nucleobase-ascorbate transporter 7</fullName>
    </submittedName>
</protein>
<organism evidence="1 2">
    <name type="scientific">Striga asiatica</name>
    <name type="common">Asiatic witchweed</name>
    <name type="synonym">Buchnera asiatica</name>
    <dbReference type="NCBI Taxonomy" id="4170"/>
    <lineage>
        <taxon>Eukaryota</taxon>
        <taxon>Viridiplantae</taxon>
        <taxon>Streptophyta</taxon>
        <taxon>Embryophyta</taxon>
        <taxon>Tracheophyta</taxon>
        <taxon>Spermatophyta</taxon>
        <taxon>Magnoliopsida</taxon>
        <taxon>eudicotyledons</taxon>
        <taxon>Gunneridae</taxon>
        <taxon>Pentapetalae</taxon>
        <taxon>asterids</taxon>
        <taxon>lamiids</taxon>
        <taxon>Lamiales</taxon>
        <taxon>Orobanchaceae</taxon>
        <taxon>Buchnereae</taxon>
        <taxon>Striga</taxon>
    </lineage>
</organism>
<keyword evidence="2" id="KW-1185">Reference proteome</keyword>
<proteinExistence type="predicted"/>
<sequence length="162" mass="18866">MDSGLDECLSERLLIQGLNLRQKICLFSFEQTHFLEKSINFTPFRFKLPLDLLLRTLRKLGLQNDLPVLGFLQQVPQVIDFEKKILRRSCKRFSLAVNCLRVHLGSVYRAREVTNEGSFDPRIRDRRRLMIISLVRHVSASERRFFGLSCDVDYSGFGLFVA</sequence>
<comment type="caution">
    <text evidence="1">The sequence shown here is derived from an EMBL/GenBank/DDBJ whole genome shotgun (WGS) entry which is preliminary data.</text>
</comment>
<evidence type="ECO:0000313" key="2">
    <source>
        <dbReference type="Proteomes" id="UP000325081"/>
    </source>
</evidence>
<gene>
    <name evidence="1" type="ORF">STAS_13205</name>
</gene>
<accession>A0A5A7PXJ1</accession>
<dbReference type="Proteomes" id="UP000325081">
    <property type="component" value="Unassembled WGS sequence"/>
</dbReference>
<name>A0A5A7PXJ1_STRAF</name>
<evidence type="ECO:0000313" key="1">
    <source>
        <dbReference type="EMBL" id="GER36817.1"/>
    </source>
</evidence>
<reference evidence="2" key="1">
    <citation type="journal article" date="2019" name="Curr. Biol.">
        <title>Genome Sequence of Striga asiatica Provides Insight into the Evolution of Plant Parasitism.</title>
        <authorList>
            <person name="Yoshida S."/>
            <person name="Kim S."/>
            <person name="Wafula E.K."/>
            <person name="Tanskanen J."/>
            <person name="Kim Y.M."/>
            <person name="Honaas L."/>
            <person name="Yang Z."/>
            <person name="Spallek T."/>
            <person name="Conn C.E."/>
            <person name="Ichihashi Y."/>
            <person name="Cheong K."/>
            <person name="Cui S."/>
            <person name="Der J.P."/>
            <person name="Gundlach H."/>
            <person name="Jiao Y."/>
            <person name="Hori C."/>
            <person name="Ishida J.K."/>
            <person name="Kasahara H."/>
            <person name="Kiba T."/>
            <person name="Kim M.S."/>
            <person name="Koo N."/>
            <person name="Laohavisit A."/>
            <person name="Lee Y.H."/>
            <person name="Lumba S."/>
            <person name="McCourt P."/>
            <person name="Mortimer J.C."/>
            <person name="Mutuku J.M."/>
            <person name="Nomura T."/>
            <person name="Sasaki-Sekimoto Y."/>
            <person name="Seto Y."/>
            <person name="Wang Y."/>
            <person name="Wakatake T."/>
            <person name="Sakakibara H."/>
            <person name="Demura T."/>
            <person name="Yamaguchi S."/>
            <person name="Yoneyama K."/>
            <person name="Manabe R.I."/>
            <person name="Nelson D.C."/>
            <person name="Schulman A.H."/>
            <person name="Timko M.P."/>
            <person name="dePamphilis C.W."/>
            <person name="Choi D."/>
            <person name="Shirasu K."/>
        </authorList>
    </citation>
    <scope>NUCLEOTIDE SEQUENCE [LARGE SCALE GENOMIC DNA]</scope>
    <source>
        <strain evidence="2">cv. UVA1</strain>
    </source>
</reference>
<dbReference type="AlphaFoldDB" id="A0A5A7PXJ1"/>
<dbReference type="EMBL" id="BKCP01005217">
    <property type="protein sequence ID" value="GER36817.1"/>
    <property type="molecule type" value="Genomic_DNA"/>
</dbReference>